<sequence>MKRYGIRVTLPDGDPMGAAHLLGEGWEYYRWYETAAERDEALADMQRRIPYYRAADRTSERLEKVDR</sequence>
<dbReference type="RefSeq" id="WP_015281209.1">
    <property type="nucleotide sequence ID" value="NC_019940.1"/>
</dbReference>
<reference evidence="1 2" key="1">
    <citation type="submission" date="2011-09" db="EMBL/GenBank/DDBJ databases">
        <title>Complete sequence of chromosome of Thioflavicoccus mobilis 8321.</title>
        <authorList>
            <consortium name="US DOE Joint Genome Institute"/>
            <person name="Lucas S."/>
            <person name="Han J."/>
            <person name="Lapidus A."/>
            <person name="Cheng J.-F."/>
            <person name="Goodwin L."/>
            <person name="Pitluck S."/>
            <person name="Peters L."/>
            <person name="Ovchinnikova G."/>
            <person name="Lu M."/>
            <person name="Detter J.C."/>
            <person name="Han C."/>
            <person name="Tapia R."/>
            <person name="Land M."/>
            <person name="Hauser L."/>
            <person name="Kyrpides N."/>
            <person name="Ivanova N."/>
            <person name="Pagani I."/>
            <person name="Vogl K."/>
            <person name="Liu Z."/>
            <person name="Imhoff J."/>
            <person name="Thiel V."/>
            <person name="Frigaard N.-U."/>
            <person name="Bryant D."/>
            <person name="Woyke T."/>
        </authorList>
    </citation>
    <scope>NUCLEOTIDE SEQUENCE [LARGE SCALE GENOMIC DNA]</scope>
    <source>
        <strain evidence="1 2">8321</strain>
    </source>
</reference>
<dbReference type="HOGENOM" id="CLU_2774675_0_0_6"/>
<dbReference type="KEGG" id="tmb:Thimo_2337"/>
<dbReference type="AlphaFoldDB" id="L0GYP6"/>
<dbReference type="eggNOG" id="ENOG50339RC">
    <property type="taxonomic scope" value="Bacteria"/>
</dbReference>
<organism evidence="1 2">
    <name type="scientific">Thioflavicoccus mobilis 8321</name>
    <dbReference type="NCBI Taxonomy" id="765912"/>
    <lineage>
        <taxon>Bacteria</taxon>
        <taxon>Pseudomonadati</taxon>
        <taxon>Pseudomonadota</taxon>
        <taxon>Gammaproteobacteria</taxon>
        <taxon>Chromatiales</taxon>
        <taxon>Chromatiaceae</taxon>
        <taxon>Thioflavicoccus</taxon>
    </lineage>
</organism>
<keyword evidence="2" id="KW-1185">Reference proteome</keyword>
<evidence type="ECO:0000313" key="2">
    <source>
        <dbReference type="Proteomes" id="UP000010816"/>
    </source>
</evidence>
<accession>L0GYP6</accession>
<protein>
    <submittedName>
        <fullName evidence="1">Uncharacterized protein</fullName>
    </submittedName>
</protein>
<proteinExistence type="predicted"/>
<dbReference type="Proteomes" id="UP000010816">
    <property type="component" value="Chromosome"/>
</dbReference>
<dbReference type="OrthoDB" id="5785125at2"/>
<dbReference type="EMBL" id="CP003051">
    <property type="protein sequence ID" value="AGA91076.1"/>
    <property type="molecule type" value="Genomic_DNA"/>
</dbReference>
<gene>
    <name evidence="1" type="ORF">Thimo_2337</name>
</gene>
<evidence type="ECO:0000313" key="1">
    <source>
        <dbReference type="EMBL" id="AGA91076.1"/>
    </source>
</evidence>
<name>L0GYP6_9GAMM</name>
<dbReference type="PATRIC" id="fig|765912.4.peg.2287"/>